<dbReference type="Proteomes" id="UP000027195">
    <property type="component" value="Unassembled WGS sequence"/>
</dbReference>
<organism evidence="2 3">
    <name type="scientific">Botryobasidium botryosum (strain FD-172 SS1)</name>
    <dbReference type="NCBI Taxonomy" id="930990"/>
    <lineage>
        <taxon>Eukaryota</taxon>
        <taxon>Fungi</taxon>
        <taxon>Dikarya</taxon>
        <taxon>Basidiomycota</taxon>
        <taxon>Agaricomycotina</taxon>
        <taxon>Agaricomycetes</taxon>
        <taxon>Cantharellales</taxon>
        <taxon>Botryobasidiaceae</taxon>
        <taxon>Botryobasidium</taxon>
    </lineage>
</organism>
<protein>
    <submittedName>
        <fullName evidence="2">Uncharacterized protein</fullName>
    </submittedName>
</protein>
<dbReference type="EMBL" id="KL198023">
    <property type="protein sequence ID" value="KDQ17669.1"/>
    <property type="molecule type" value="Genomic_DNA"/>
</dbReference>
<keyword evidence="3" id="KW-1185">Reference proteome</keyword>
<evidence type="ECO:0000256" key="1">
    <source>
        <dbReference type="SAM" id="MobiDB-lite"/>
    </source>
</evidence>
<feature type="region of interest" description="Disordered" evidence="1">
    <location>
        <begin position="75"/>
        <end position="97"/>
    </location>
</feature>
<feature type="compositionally biased region" description="Basic and acidic residues" evidence="1">
    <location>
        <begin position="88"/>
        <end position="97"/>
    </location>
</feature>
<evidence type="ECO:0000313" key="3">
    <source>
        <dbReference type="Proteomes" id="UP000027195"/>
    </source>
</evidence>
<dbReference type="InParanoid" id="A0A067MQ19"/>
<dbReference type="AlphaFoldDB" id="A0A067MQ19"/>
<name>A0A067MQ19_BOTB1</name>
<sequence length="305" mass="33542">MDPFSLVVAPVLPQHPQDLPRAPFWTKSPYLECYPPLRLSVPTLSLYHNISEDFAAYFESEAAIVQPRACLSSVAEEPEGLEEPIAPKGREPQADVDRSGYPWFELYPKVKKDQDESAIDSQVPANDRSGYPHFELYPPVNDNKPASTPLEIQDSPCENVGVARSKPYITPNAIDARLSATTDVSLSPSATSSPASSLSDLTAYSDSCPLPDLASKPFEYCLGIPSLRPAGVHSRFIEIGLMENEVYGPTPSTALRARGSIRGVVTAKCTKVARRCHTLWKKMASDVDDFSARPLRRGRLMFNFA</sequence>
<reference evidence="3" key="1">
    <citation type="journal article" date="2014" name="Proc. Natl. Acad. Sci. U.S.A.">
        <title>Extensive sampling of basidiomycete genomes demonstrates inadequacy of the white-rot/brown-rot paradigm for wood decay fungi.</title>
        <authorList>
            <person name="Riley R."/>
            <person name="Salamov A.A."/>
            <person name="Brown D.W."/>
            <person name="Nagy L.G."/>
            <person name="Floudas D."/>
            <person name="Held B.W."/>
            <person name="Levasseur A."/>
            <person name="Lombard V."/>
            <person name="Morin E."/>
            <person name="Otillar R."/>
            <person name="Lindquist E.A."/>
            <person name="Sun H."/>
            <person name="LaButti K.M."/>
            <person name="Schmutz J."/>
            <person name="Jabbour D."/>
            <person name="Luo H."/>
            <person name="Baker S.E."/>
            <person name="Pisabarro A.G."/>
            <person name="Walton J.D."/>
            <person name="Blanchette R.A."/>
            <person name="Henrissat B."/>
            <person name="Martin F."/>
            <person name="Cullen D."/>
            <person name="Hibbett D.S."/>
            <person name="Grigoriev I.V."/>
        </authorList>
    </citation>
    <scope>NUCLEOTIDE SEQUENCE [LARGE SCALE GENOMIC DNA]</scope>
    <source>
        <strain evidence="3">FD-172 SS1</strain>
    </source>
</reference>
<accession>A0A067MQ19</accession>
<proteinExistence type="predicted"/>
<evidence type="ECO:0000313" key="2">
    <source>
        <dbReference type="EMBL" id="KDQ17669.1"/>
    </source>
</evidence>
<dbReference type="HOGENOM" id="CLU_912122_0_0_1"/>
<gene>
    <name evidence="2" type="ORF">BOTBODRAFT_172108</name>
</gene>